<evidence type="ECO:0000313" key="2">
    <source>
        <dbReference type="EMBL" id="TYP64352.1"/>
    </source>
</evidence>
<accession>A0A5S5BDD8</accession>
<evidence type="ECO:0000259" key="1">
    <source>
        <dbReference type="PROSITE" id="PS51186"/>
    </source>
</evidence>
<name>A0A5S5BDD8_STUST</name>
<keyword evidence="2" id="KW-0808">Transferase</keyword>
<gene>
    <name evidence="2" type="ORF">A9A72_1231138</name>
</gene>
<dbReference type="EMBL" id="VNHQ01000013">
    <property type="protein sequence ID" value="TYP64352.1"/>
    <property type="molecule type" value="Genomic_DNA"/>
</dbReference>
<dbReference type="AlphaFoldDB" id="A0A5S5BDD8"/>
<dbReference type="InterPro" id="IPR016181">
    <property type="entry name" value="Acyl_CoA_acyltransferase"/>
</dbReference>
<proteinExistence type="predicted"/>
<sequence length="198" mass="22910">MARLTFQRLSGATLHRYIPELARLRMRVFRDFPYLYDGDPEYEARYLQTYVEAPHSVIVLAFDGDRVVGASSGLPLIHETEEVQQPFREADYAVETIFYCGESVLLPDYRGQGAGVAFFEHREDHARETGGMKHSCFCAVERPVTHPARPAGYQPLDEFWQHRGYERHPELATQFSWKDLGDSHESLKPMTFWMKPLP</sequence>
<dbReference type="Proteomes" id="UP000324282">
    <property type="component" value="Unassembled WGS sequence"/>
</dbReference>
<dbReference type="SUPFAM" id="SSF55729">
    <property type="entry name" value="Acyl-CoA N-acyltransferases (Nat)"/>
    <property type="match status" value="1"/>
</dbReference>
<dbReference type="GO" id="GO:0016747">
    <property type="term" value="F:acyltransferase activity, transferring groups other than amino-acyl groups"/>
    <property type="evidence" value="ECO:0007669"/>
    <property type="project" value="InterPro"/>
</dbReference>
<dbReference type="PROSITE" id="PS51186">
    <property type="entry name" value="GNAT"/>
    <property type="match status" value="1"/>
</dbReference>
<comment type="caution">
    <text evidence="2">The sequence shown here is derived from an EMBL/GenBank/DDBJ whole genome shotgun (WGS) entry which is preliminary data.</text>
</comment>
<protein>
    <submittedName>
        <fullName evidence="2">Acetyltransferase (GNAT) family protein</fullName>
    </submittedName>
</protein>
<feature type="domain" description="N-acetyltransferase" evidence="1">
    <location>
        <begin position="19"/>
        <end position="198"/>
    </location>
</feature>
<dbReference type="OrthoDB" id="187903at2"/>
<organism evidence="2 3">
    <name type="scientific">Stutzerimonas stutzeri</name>
    <name type="common">Pseudomonas stutzeri</name>
    <dbReference type="NCBI Taxonomy" id="316"/>
    <lineage>
        <taxon>Bacteria</taxon>
        <taxon>Pseudomonadati</taxon>
        <taxon>Pseudomonadota</taxon>
        <taxon>Gammaproteobacteria</taxon>
        <taxon>Pseudomonadales</taxon>
        <taxon>Pseudomonadaceae</taxon>
        <taxon>Stutzerimonas</taxon>
    </lineage>
</organism>
<dbReference type="RefSeq" id="WP_148925858.1">
    <property type="nucleotide sequence ID" value="NZ_VNHQ01000013.1"/>
</dbReference>
<dbReference type="Gene3D" id="3.40.630.30">
    <property type="match status" value="1"/>
</dbReference>
<reference evidence="2 3" key="1">
    <citation type="submission" date="2019-07" db="EMBL/GenBank/DDBJ databases">
        <title>Deep subsurface shale carbon reservoir microbial communities from Ohio and West Virginia, USA.</title>
        <authorList>
            <person name="Wrighton K."/>
        </authorList>
    </citation>
    <scope>NUCLEOTIDE SEQUENCE [LARGE SCALE GENOMIC DNA]</scope>
    <source>
        <strain evidence="2 3">NP_8Ht</strain>
    </source>
</reference>
<evidence type="ECO:0000313" key="3">
    <source>
        <dbReference type="Proteomes" id="UP000324282"/>
    </source>
</evidence>
<dbReference type="InterPro" id="IPR000182">
    <property type="entry name" value="GNAT_dom"/>
</dbReference>
<dbReference type="CDD" id="cd04301">
    <property type="entry name" value="NAT_SF"/>
    <property type="match status" value="1"/>
</dbReference>
<dbReference type="Pfam" id="PF00583">
    <property type="entry name" value="Acetyltransf_1"/>
    <property type="match status" value="1"/>
</dbReference>